<comment type="caution">
    <text evidence="1">The sequence shown here is derived from an EMBL/GenBank/DDBJ whole genome shotgun (WGS) entry which is preliminary data.</text>
</comment>
<accession>A0A108U9U7</accession>
<protein>
    <submittedName>
        <fullName evidence="1">Uncharacterized protein</fullName>
    </submittedName>
</protein>
<dbReference type="InterPro" id="IPR037203">
    <property type="entry name" value="T3SS_needle-like_sf"/>
</dbReference>
<dbReference type="Proteomes" id="UP000023435">
    <property type="component" value="Unassembled WGS sequence"/>
</dbReference>
<dbReference type="GO" id="GO:0015031">
    <property type="term" value="P:protein transport"/>
    <property type="evidence" value="ECO:0007669"/>
    <property type="project" value="InterPro"/>
</dbReference>
<dbReference type="SUPFAM" id="SSF140129">
    <property type="entry name" value="MxiH-like"/>
    <property type="match status" value="1"/>
</dbReference>
<dbReference type="Gene3D" id="1.20.58.90">
    <property type="match status" value="1"/>
</dbReference>
<gene>
    <name evidence="1" type="ORF">AZ78_2769</name>
</gene>
<keyword evidence="2" id="KW-1185">Reference proteome</keyword>
<dbReference type="InterPro" id="IPR021123">
    <property type="entry name" value="T3SS_needle-like"/>
</dbReference>
<reference evidence="1 2" key="1">
    <citation type="journal article" date="2014" name="Genome Announc.">
        <title>Draft Genome Sequence of Lysobacter capsici AZ78, a Bacterium Antagonistic to Plant-Pathogenic Oomycetes.</title>
        <authorList>
            <person name="Puopolo G."/>
            <person name="Sonego P."/>
            <person name="Engelen K."/>
            <person name="Pertot I."/>
        </authorList>
    </citation>
    <scope>NUCLEOTIDE SEQUENCE [LARGE SCALE GENOMIC DNA]</scope>
    <source>
        <strain evidence="1 2">AZ78</strain>
    </source>
</reference>
<evidence type="ECO:0000313" key="2">
    <source>
        <dbReference type="Proteomes" id="UP000023435"/>
    </source>
</evidence>
<dbReference type="AlphaFoldDB" id="A0A108U9U7"/>
<dbReference type="EMBL" id="JAJA02000001">
    <property type="protein sequence ID" value="KWS05218.1"/>
    <property type="molecule type" value="Genomic_DNA"/>
</dbReference>
<dbReference type="Pfam" id="PF09392">
    <property type="entry name" value="T3SS_needle_F"/>
    <property type="match status" value="1"/>
</dbReference>
<organism evidence="1 2">
    <name type="scientific">Lysobacter capsici AZ78</name>
    <dbReference type="NCBI Taxonomy" id="1444315"/>
    <lineage>
        <taxon>Bacteria</taxon>
        <taxon>Pseudomonadati</taxon>
        <taxon>Pseudomonadota</taxon>
        <taxon>Gammaproteobacteria</taxon>
        <taxon>Lysobacterales</taxon>
        <taxon>Lysobacteraceae</taxon>
        <taxon>Lysobacter</taxon>
    </lineage>
</organism>
<proteinExistence type="predicted"/>
<name>A0A108U9U7_9GAMM</name>
<sequence length="107" mass="11485">MENDMSNDVNALFVNSLATQEVRGKTEEAKASGGKGWLYAIAELTGKLADKKADQMTKAIEGLPADAKPSDMLKTQAEVSEFQLMMNTFTNVVKTLGDSLGQASRKG</sequence>
<evidence type="ECO:0000313" key="1">
    <source>
        <dbReference type="EMBL" id="KWS05218.1"/>
    </source>
</evidence>